<dbReference type="PANTHER" id="PTHR47197">
    <property type="entry name" value="PROTEIN NIRF"/>
    <property type="match status" value="1"/>
</dbReference>
<dbReference type="Gene3D" id="2.130.10.10">
    <property type="entry name" value="YVTN repeat-like/Quinoprotein amine dehydrogenase"/>
    <property type="match status" value="2"/>
</dbReference>
<dbReference type="PANTHER" id="PTHR47197:SF3">
    <property type="entry name" value="DIHYDRO-HEME D1 DEHYDROGENASE"/>
    <property type="match status" value="1"/>
</dbReference>
<dbReference type="Proteomes" id="UP000516057">
    <property type="component" value="Chromosome"/>
</dbReference>
<dbReference type="EMBL" id="CP060790">
    <property type="protein sequence ID" value="QNP58454.1"/>
    <property type="molecule type" value="Genomic_DNA"/>
</dbReference>
<protein>
    <submittedName>
        <fullName evidence="1">YncE family protein</fullName>
    </submittedName>
</protein>
<dbReference type="InterPro" id="IPR011048">
    <property type="entry name" value="Haem_d1_sf"/>
</dbReference>
<dbReference type="InterPro" id="IPR015943">
    <property type="entry name" value="WD40/YVTN_repeat-like_dom_sf"/>
</dbReference>
<evidence type="ECO:0000313" key="1">
    <source>
        <dbReference type="EMBL" id="QNP58454.1"/>
    </source>
</evidence>
<dbReference type="RefSeq" id="WP_187735442.1">
    <property type="nucleotide sequence ID" value="NZ_CP060790.1"/>
</dbReference>
<keyword evidence="2" id="KW-1185">Reference proteome</keyword>
<name>A0A7H0HD38_9BURK</name>
<accession>A0A7H0HD38</accession>
<proteinExistence type="predicted"/>
<sequence>MPRETLLLVQKCAHTFSFYDADTGRAEKHIVVPNFPHEFVVDPVRQLAYVGHYGIETASHLGDPGGHSVFVIDLQKREHVKTLNLWPFYRPHGLAVDGKGRLFAMSEGHNALLRFSDPLARQVPDLAVPSGGYKTHLFALTRDAETAYALNLLSNTVTKIKPNDPTFTPVAVVPGPVPEGNVLSADESLLYVANRGDDTLVAVDTARMAVVASGKTRRDPNRVYRYRGADGQDRLLTTNSGEQSLSIFGLDLVEQRCVELPANPLALSFHPTQRAAYISFQDEKVRRLNLDTFAFEQEIATLREPDSSYLWIQGD</sequence>
<dbReference type="InterPro" id="IPR051200">
    <property type="entry name" value="Host-pathogen_enzymatic-act"/>
</dbReference>
<organism evidence="1 2">
    <name type="scientific">Paenacidovorax monticola</name>
    <dbReference type="NCBI Taxonomy" id="1926868"/>
    <lineage>
        <taxon>Bacteria</taxon>
        <taxon>Pseudomonadati</taxon>
        <taxon>Pseudomonadota</taxon>
        <taxon>Betaproteobacteria</taxon>
        <taxon>Burkholderiales</taxon>
        <taxon>Comamonadaceae</taxon>
        <taxon>Paenacidovorax</taxon>
    </lineage>
</organism>
<reference evidence="1 2" key="1">
    <citation type="submission" date="2020-08" db="EMBL/GenBank/DDBJ databases">
        <title>Genome sequence of Acidovorax monticola KACC 19171T.</title>
        <authorList>
            <person name="Hyun D.-W."/>
            <person name="Bae J.-W."/>
        </authorList>
    </citation>
    <scope>NUCLEOTIDE SEQUENCE [LARGE SCALE GENOMIC DNA]</scope>
    <source>
        <strain evidence="1 2">KACC 19171</strain>
    </source>
</reference>
<dbReference type="AlphaFoldDB" id="A0A7H0HD38"/>
<dbReference type="KEGG" id="amon:H9L24_15685"/>
<dbReference type="SUPFAM" id="SSF51004">
    <property type="entry name" value="C-terminal (heme d1) domain of cytochrome cd1-nitrite reductase"/>
    <property type="match status" value="1"/>
</dbReference>
<evidence type="ECO:0000313" key="2">
    <source>
        <dbReference type="Proteomes" id="UP000516057"/>
    </source>
</evidence>
<gene>
    <name evidence="1" type="ORF">H9L24_15685</name>
</gene>